<accession>A0ABW0XRP7</accession>
<organism evidence="1 2">
    <name type="scientific">Streptomyces incanus</name>
    <dbReference type="NCBI Taxonomy" id="887453"/>
    <lineage>
        <taxon>Bacteria</taxon>
        <taxon>Bacillati</taxon>
        <taxon>Actinomycetota</taxon>
        <taxon>Actinomycetes</taxon>
        <taxon>Kitasatosporales</taxon>
        <taxon>Streptomycetaceae</taxon>
        <taxon>Streptomyces</taxon>
    </lineage>
</organism>
<dbReference type="EMBL" id="JBHSPC010000077">
    <property type="protein sequence ID" value="MFC5673011.1"/>
    <property type="molecule type" value="Genomic_DNA"/>
</dbReference>
<dbReference type="Proteomes" id="UP001596183">
    <property type="component" value="Unassembled WGS sequence"/>
</dbReference>
<name>A0ABW0XRP7_9ACTN</name>
<keyword evidence="2" id="KW-1185">Reference proteome</keyword>
<comment type="caution">
    <text evidence="1">The sequence shown here is derived from an EMBL/GenBank/DDBJ whole genome shotgun (WGS) entry which is preliminary data.</text>
</comment>
<reference evidence="2" key="1">
    <citation type="journal article" date="2019" name="Int. J. Syst. Evol. Microbiol.">
        <title>The Global Catalogue of Microorganisms (GCM) 10K type strain sequencing project: providing services to taxonomists for standard genome sequencing and annotation.</title>
        <authorList>
            <consortium name="The Broad Institute Genomics Platform"/>
            <consortium name="The Broad Institute Genome Sequencing Center for Infectious Disease"/>
            <person name="Wu L."/>
            <person name="Ma J."/>
        </authorList>
    </citation>
    <scope>NUCLEOTIDE SEQUENCE [LARGE SCALE GENOMIC DNA]</scope>
    <source>
        <strain evidence="2">JCM 13852</strain>
    </source>
</reference>
<protein>
    <submittedName>
        <fullName evidence="1">Uncharacterized protein</fullName>
    </submittedName>
</protein>
<proteinExistence type="predicted"/>
<dbReference type="RefSeq" id="WP_381216023.1">
    <property type="nucleotide sequence ID" value="NZ_JBHSPC010000077.1"/>
</dbReference>
<gene>
    <name evidence="1" type="ORF">ACFP2V_23715</name>
</gene>
<sequence>MPHILTTILTQVAIALIETAVVRLAVRLWKALDTSGRPAAAYA</sequence>
<evidence type="ECO:0000313" key="2">
    <source>
        <dbReference type="Proteomes" id="UP001596183"/>
    </source>
</evidence>
<evidence type="ECO:0000313" key="1">
    <source>
        <dbReference type="EMBL" id="MFC5673011.1"/>
    </source>
</evidence>